<dbReference type="FunFam" id="3.30.70.1560:FF:000001">
    <property type="entry name" value="Pseudouridine synthase"/>
    <property type="match status" value="1"/>
</dbReference>
<dbReference type="PROSITE" id="PS50889">
    <property type="entry name" value="S4"/>
    <property type="match status" value="1"/>
</dbReference>
<dbReference type="SUPFAM" id="SSF55174">
    <property type="entry name" value="Alpha-L RNA-binding motif"/>
    <property type="match status" value="1"/>
</dbReference>
<dbReference type="GO" id="GO:0000455">
    <property type="term" value="P:enzyme-directed rRNA pseudouridine synthesis"/>
    <property type="evidence" value="ECO:0007669"/>
    <property type="project" value="UniProtKB-ARBA"/>
</dbReference>
<dbReference type="AlphaFoldDB" id="A0A3E2BK93"/>
<dbReference type="Pfam" id="PF01479">
    <property type="entry name" value="S4"/>
    <property type="match status" value="1"/>
</dbReference>
<dbReference type="Proteomes" id="UP000257323">
    <property type="component" value="Unassembled WGS sequence"/>
</dbReference>
<dbReference type="InterPro" id="IPR050343">
    <property type="entry name" value="RsuA_PseudoU_synthase"/>
</dbReference>
<comment type="caution">
    <text evidence="6">The sequence shown here is derived from an EMBL/GenBank/DDBJ whole genome shotgun (WGS) entry which is preliminary data.</text>
</comment>
<dbReference type="Gene3D" id="3.30.70.580">
    <property type="entry name" value="Pseudouridine synthase I, catalytic domain, N-terminal subdomain"/>
    <property type="match status" value="1"/>
</dbReference>
<dbReference type="InterPro" id="IPR042092">
    <property type="entry name" value="PsdUridine_s_RsuA/RluB/E/F_cat"/>
</dbReference>
<dbReference type="InterPro" id="IPR006145">
    <property type="entry name" value="PsdUridine_synth_RsuA/RluA"/>
</dbReference>
<dbReference type="GO" id="GO:0120159">
    <property type="term" value="F:rRNA pseudouridine synthase activity"/>
    <property type="evidence" value="ECO:0007669"/>
    <property type="project" value="UniProtKB-ARBA"/>
</dbReference>
<dbReference type="PROSITE" id="PS01149">
    <property type="entry name" value="PSI_RSU"/>
    <property type="match status" value="1"/>
</dbReference>
<dbReference type="InterPro" id="IPR020094">
    <property type="entry name" value="TruA/RsuA/RluB/E/F_N"/>
</dbReference>
<gene>
    <name evidence="6" type="ORF">OP8BY_0688</name>
</gene>
<comment type="similarity">
    <text evidence="1 4">Belongs to the pseudouridine synthase RsuA family.</text>
</comment>
<dbReference type="Pfam" id="PF00849">
    <property type="entry name" value="PseudoU_synth_2"/>
    <property type="match status" value="1"/>
</dbReference>
<dbReference type="PANTHER" id="PTHR47683">
    <property type="entry name" value="PSEUDOURIDINE SYNTHASE FAMILY PROTEIN-RELATED"/>
    <property type="match status" value="1"/>
</dbReference>
<dbReference type="SMART" id="SM00363">
    <property type="entry name" value="S4"/>
    <property type="match status" value="1"/>
</dbReference>
<accession>A0A3E2BK93</accession>
<dbReference type="GO" id="GO:0003723">
    <property type="term" value="F:RNA binding"/>
    <property type="evidence" value="ECO:0007669"/>
    <property type="project" value="UniProtKB-KW"/>
</dbReference>
<keyword evidence="2 4" id="KW-0413">Isomerase</keyword>
<dbReference type="Gene3D" id="3.10.290.10">
    <property type="entry name" value="RNA-binding S4 domain"/>
    <property type="match status" value="1"/>
</dbReference>
<evidence type="ECO:0000313" key="6">
    <source>
        <dbReference type="EMBL" id="RFT15057.1"/>
    </source>
</evidence>
<evidence type="ECO:0000256" key="3">
    <source>
        <dbReference type="PROSITE-ProRule" id="PRU00182"/>
    </source>
</evidence>
<organism evidence="6 7">
    <name type="scientific">Candidatus Saccharicenans subterraneus</name>
    <dbReference type="NCBI Taxonomy" id="2508984"/>
    <lineage>
        <taxon>Bacteria</taxon>
        <taxon>Candidatus Aminicenantota</taxon>
        <taxon>Candidatus Aminicenantia</taxon>
        <taxon>Candidatus Aminicenantales</taxon>
        <taxon>Candidatus Saccharicenantaceae</taxon>
        <taxon>Candidatus Saccharicenans</taxon>
    </lineage>
</organism>
<name>A0A3E2BK93_9BACT</name>
<dbReference type="CDD" id="cd00165">
    <property type="entry name" value="S4"/>
    <property type="match status" value="1"/>
</dbReference>
<sequence length="234" mass="27198">MAQAGLASRREADRMIQEGRVRLNGRVVTELGVKIDEHKDRVEVDNRLVRLPSEHVYLLLNKPAGYIVTVDDPQQRNTVMELLPRLPVRVFPVGRLDTETEGLLLFTNDGELAHRLTHPRYEIKKLYEVKVKGFVEDKELEKLEKGIFIDGRKTAPARARIIYRNREKSLLSLEIHEGRKHEVRKMLYALGFEVKKLRRVSFAGLTIKGLRRGFWRRLKPEEVDRLKKMTGLAD</sequence>
<evidence type="ECO:0000256" key="4">
    <source>
        <dbReference type="RuleBase" id="RU003887"/>
    </source>
</evidence>
<dbReference type="InterPro" id="IPR020103">
    <property type="entry name" value="PsdUridine_synth_cat_dom_sf"/>
</dbReference>
<protein>
    <recommendedName>
        <fullName evidence="4">Pseudouridine synthase</fullName>
        <ecNumber evidence="4">5.4.99.-</ecNumber>
    </recommendedName>
</protein>
<dbReference type="InterPro" id="IPR002942">
    <property type="entry name" value="S4_RNA-bd"/>
</dbReference>
<dbReference type="CDD" id="cd02870">
    <property type="entry name" value="PseudoU_synth_RsuA_like"/>
    <property type="match status" value="1"/>
</dbReference>
<evidence type="ECO:0000259" key="5">
    <source>
        <dbReference type="SMART" id="SM00363"/>
    </source>
</evidence>
<dbReference type="NCBIfam" id="TIGR00093">
    <property type="entry name" value="pseudouridine synthase"/>
    <property type="match status" value="1"/>
</dbReference>
<dbReference type="InterPro" id="IPR036986">
    <property type="entry name" value="S4_RNA-bd_sf"/>
</dbReference>
<dbReference type="SUPFAM" id="SSF55120">
    <property type="entry name" value="Pseudouridine synthase"/>
    <property type="match status" value="1"/>
</dbReference>
<evidence type="ECO:0000256" key="2">
    <source>
        <dbReference type="ARBA" id="ARBA00023235"/>
    </source>
</evidence>
<dbReference type="InterPro" id="IPR018496">
    <property type="entry name" value="PsdUridine_synth_RsuA/RluB_CS"/>
</dbReference>
<dbReference type="GO" id="GO:0005829">
    <property type="term" value="C:cytosol"/>
    <property type="evidence" value="ECO:0007669"/>
    <property type="project" value="UniProtKB-ARBA"/>
</dbReference>
<evidence type="ECO:0000256" key="1">
    <source>
        <dbReference type="ARBA" id="ARBA00008348"/>
    </source>
</evidence>
<dbReference type="EC" id="5.4.99.-" evidence="4"/>
<evidence type="ECO:0000313" key="7">
    <source>
        <dbReference type="Proteomes" id="UP000257323"/>
    </source>
</evidence>
<reference evidence="6 7" key="1">
    <citation type="submission" date="2018-08" db="EMBL/GenBank/DDBJ databases">
        <title>Genome analysis of the thermophilic bacterium of the candidate phylum Aminicenantes from deep subsurface aquifer revealed its physiology and ecological role.</title>
        <authorList>
            <person name="Kadnikov V.V."/>
            <person name="Mardanov A.V."/>
            <person name="Beletsky A.V."/>
            <person name="Karnachuk O.V."/>
            <person name="Ravin N.V."/>
        </authorList>
    </citation>
    <scope>NUCLEOTIDE SEQUENCE [LARGE SCALE GENOMIC DNA]</scope>
    <source>
        <strain evidence="6">BY38</strain>
    </source>
</reference>
<dbReference type="Gene3D" id="3.30.70.1560">
    <property type="entry name" value="Alpha-L RNA-binding motif"/>
    <property type="match status" value="1"/>
</dbReference>
<keyword evidence="3" id="KW-0694">RNA-binding</keyword>
<feature type="domain" description="RNA-binding S4" evidence="5">
    <location>
        <begin position="1"/>
        <end position="54"/>
    </location>
</feature>
<dbReference type="EMBL" id="QUAH01000013">
    <property type="protein sequence ID" value="RFT15057.1"/>
    <property type="molecule type" value="Genomic_DNA"/>
</dbReference>
<proteinExistence type="inferred from homology"/>
<dbReference type="PANTHER" id="PTHR47683:SF2">
    <property type="entry name" value="RNA-BINDING S4 DOMAIN-CONTAINING PROTEIN"/>
    <property type="match status" value="1"/>
</dbReference>
<dbReference type="InterPro" id="IPR000748">
    <property type="entry name" value="PsdUridine_synth_RsuA/RluB/E/F"/>
</dbReference>